<dbReference type="AlphaFoldDB" id="A0A9P5TSY4"/>
<gene>
    <name evidence="2" type="ORF">CPB84DRAFT_1822099</name>
</gene>
<feature type="compositionally biased region" description="Low complexity" evidence="1">
    <location>
        <begin position="96"/>
        <end position="108"/>
    </location>
</feature>
<evidence type="ECO:0000313" key="3">
    <source>
        <dbReference type="Proteomes" id="UP000724874"/>
    </source>
</evidence>
<feature type="region of interest" description="Disordered" evidence="1">
    <location>
        <begin position="1"/>
        <end position="20"/>
    </location>
</feature>
<feature type="compositionally biased region" description="Polar residues" evidence="1">
    <location>
        <begin position="1"/>
        <end position="18"/>
    </location>
</feature>
<sequence>MPNSASRSSAQGKSNDWSFNFRANPYYERSDSESDSGADGNNSVQKNIVDLNGIDLSAREETVSYKPNPFSIAKINAACRANIQAKGAVSDANVTAPASSRPKAAAPRGQQTMKAGFQKQASKTRQPDSSNSMKSLKSSLGNAPSIRDAPGSLVNSAPTTLKVSSVEYSNSKDSRSTVEPADANPKSCTNVSDTAHISTQIEPDLTNADYVLGNVDWPISASLPEEDDYHCHPIIGNARPDRSSLFPHIARSAPYVPGRDTAYQPHATPVRPSTVAFKAYHSANKALKASQSSPLRPISNAIPTPFRTPNALASYAPAPSERPAVPIKDILTSFLPPQSQIKRPIALQPSRSNRKSFTPATIPNTIDRTNRTKVFAIPVKKEEIKEEEEYSFKLDPIPCGDVLPTDDRMPFSWDQPLSSPISHVQSLSGRALQRFGYAASPHKNAVRKETSVISGRRIQMYIPPPPPSNNKQAILKNAQGNALAASLTREQNEGRPSSPEFELTKDATSSDPVTFEEDTYPSPNLKRTRSSNLASREIRTPINNISITLQYSDTLAAPAYRPISPPTSDIPIPVDDAEPDVHLKVDVQAIRRNYPARRASLRKRRRLSDEMWEILGLESCGVVHKNSDHEHCEEDNEAEIGIICWFGSSS</sequence>
<feature type="region of interest" description="Disordered" evidence="1">
    <location>
        <begin position="91"/>
        <end position="191"/>
    </location>
</feature>
<name>A0A9P5TSY4_GYMJU</name>
<reference evidence="2" key="1">
    <citation type="submission" date="2020-11" db="EMBL/GenBank/DDBJ databases">
        <authorList>
            <consortium name="DOE Joint Genome Institute"/>
            <person name="Ahrendt S."/>
            <person name="Riley R."/>
            <person name="Andreopoulos W."/>
            <person name="LaButti K."/>
            <person name="Pangilinan J."/>
            <person name="Ruiz-duenas F.J."/>
            <person name="Barrasa J.M."/>
            <person name="Sanchez-Garcia M."/>
            <person name="Camarero S."/>
            <person name="Miyauchi S."/>
            <person name="Serrano A."/>
            <person name="Linde D."/>
            <person name="Babiker R."/>
            <person name="Drula E."/>
            <person name="Ayuso-Fernandez I."/>
            <person name="Pacheco R."/>
            <person name="Padilla G."/>
            <person name="Ferreira P."/>
            <person name="Barriuso J."/>
            <person name="Kellner H."/>
            <person name="Castanera R."/>
            <person name="Alfaro M."/>
            <person name="Ramirez L."/>
            <person name="Pisabarro A.G."/>
            <person name="Kuo A."/>
            <person name="Tritt A."/>
            <person name="Lipzen A."/>
            <person name="He G."/>
            <person name="Yan M."/>
            <person name="Ng V."/>
            <person name="Cullen D."/>
            <person name="Martin F."/>
            <person name="Rosso M.-N."/>
            <person name="Henrissat B."/>
            <person name="Hibbett D."/>
            <person name="Martinez A.T."/>
            <person name="Grigoriev I.V."/>
        </authorList>
    </citation>
    <scope>NUCLEOTIDE SEQUENCE</scope>
    <source>
        <strain evidence="2">AH 44721</strain>
    </source>
</reference>
<protein>
    <submittedName>
        <fullName evidence="2">Uncharacterized protein</fullName>
    </submittedName>
</protein>
<dbReference type="OrthoDB" id="3271131at2759"/>
<feature type="region of interest" description="Disordered" evidence="1">
    <location>
        <begin position="484"/>
        <end position="532"/>
    </location>
</feature>
<keyword evidence="3" id="KW-1185">Reference proteome</keyword>
<accession>A0A9P5TSY4</accession>
<comment type="caution">
    <text evidence="2">The sequence shown here is derived from an EMBL/GenBank/DDBJ whole genome shotgun (WGS) entry which is preliminary data.</text>
</comment>
<feature type="compositionally biased region" description="Polar residues" evidence="1">
    <location>
        <begin position="109"/>
        <end position="128"/>
    </location>
</feature>
<organism evidence="2 3">
    <name type="scientific">Gymnopilus junonius</name>
    <name type="common">Spectacular rustgill mushroom</name>
    <name type="synonym">Gymnopilus spectabilis subsp. junonius</name>
    <dbReference type="NCBI Taxonomy" id="109634"/>
    <lineage>
        <taxon>Eukaryota</taxon>
        <taxon>Fungi</taxon>
        <taxon>Dikarya</taxon>
        <taxon>Basidiomycota</taxon>
        <taxon>Agaricomycotina</taxon>
        <taxon>Agaricomycetes</taxon>
        <taxon>Agaricomycetidae</taxon>
        <taxon>Agaricales</taxon>
        <taxon>Agaricineae</taxon>
        <taxon>Hymenogastraceae</taxon>
        <taxon>Gymnopilus</taxon>
    </lineage>
</organism>
<feature type="compositionally biased region" description="Polar residues" evidence="1">
    <location>
        <begin position="153"/>
        <end position="169"/>
    </location>
</feature>
<proteinExistence type="predicted"/>
<evidence type="ECO:0000256" key="1">
    <source>
        <dbReference type="SAM" id="MobiDB-lite"/>
    </source>
</evidence>
<dbReference type="Proteomes" id="UP000724874">
    <property type="component" value="Unassembled WGS sequence"/>
</dbReference>
<feature type="region of interest" description="Disordered" evidence="1">
    <location>
        <begin position="28"/>
        <end position="47"/>
    </location>
</feature>
<evidence type="ECO:0000313" key="2">
    <source>
        <dbReference type="EMBL" id="KAF8908560.1"/>
    </source>
</evidence>
<feature type="compositionally biased region" description="Low complexity" evidence="1">
    <location>
        <begin position="129"/>
        <end position="140"/>
    </location>
</feature>
<dbReference type="EMBL" id="JADNYJ010000011">
    <property type="protein sequence ID" value="KAF8908560.1"/>
    <property type="molecule type" value="Genomic_DNA"/>
</dbReference>